<evidence type="ECO:0000256" key="3">
    <source>
        <dbReference type="PROSITE-ProRule" id="PRU00267"/>
    </source>
</evidence>
<dbReference type="EMBL" id="VXIS01000002">
    <property type="protein sequence ID" value="KAA8914806.1"/>
    <property type="molecule type" value="Genomic_DNA"/>
</dbReference>
<keyword evidence="2 3" id="KW-0539">Nucleus</keyword>
<comment type="caution">
    <text evidence="5">The sequence shown here is derived from an EMBL/GenBank/DDBJ whole genome shotgun (WGS) entry which is preliminary data.</text>
</comment>
<dbReference type="CDD" id="cd01389">
    <property type="entry name" value="HMG-box_ROX1-like"/>
    <property type="match status" value="1"/>
</dbReference>
<dbReference type="OrthoDB" id="6247875at2759"/>
<dbReference type="InParanoid" id="A0A5J5FAZ3"/>
<proteinExistence type="predicted"/>
<evidence type="ECO:0000313" key="5">
    <source>
        <dbReference type="EMBL" id="KAA8914806.1"/>
    </source>
</evidence>
<dbReference type="PROSITE" id="PS50118">
    <property type="entry name" value="HMG_BOX_2"/>
    <property type="match status" value="1"/>
</dbReference>
<protein>
    <recommendedName>
        <fullName evidence="4">HMG box domain-containing protein</fullName>
    </recommendedName>
</protein>
<dbReference type="InterPro" id="IPR051356">
    <property type="entry name" value="SOX/SOX-like_TF"/>
</dbReference>
<gene>
    <name evidence="5" type="ORF">FN846DRAFT_924729</name>
</gene>
<dbReference type="AlphaFoldDB" id="A0A5J5FAZ3"/>
<dbReference type="GO" id="GO:0000978">
    <property type="term" value="F:RNA polymerase II cis-regulatory region sequence-specific DNA binding"/>
    <property type="evidence" value="ECO:0007669"/>
    <property type="project" value="TreeGrafter"/>
</dbReference>
<sequence>MSNLAALISHGFRNPGVEERQEIMALFKANAAIMASSAAREHAEFGSVVDDDEPVPEWVTMGNNGKCYRFVQLAPSEIARLYNNPEDPDGVRAVPRLESAICFTNRRQEFVDILFASNGYIIICGFPRGSLIAGDHVDPIIERVSDYNRRSKQHIPRPPNAFILYRNHKMMEVKKLYPGLGNNDISKVVGKLWHAESAGIKEHFKHTAELLRRNPHYKYKPRKANQIVRRPGGSNRTRFGLDEAVVRKA</sequence>
<keyword evidence="6" id="KW-1185">Reference proteome</keyword>
<evidence type="ECO:0000313" key="6">
    <source>
        <dbReference type="Proteomes" id="UP000326924"/>
    </source>
</evidence>
<organism evidence="5 6">
    <name type="scientific">Sphaerosporella brunnea</name>
    <dbReference type="NCBI Taxonomy" id="1250544"/>
    <lineage>
        <taxon>Eukaryota</taxon>
        <taxon>Fungi</taxon>
        <taxon>Dikarya</taxon>
        <taxon>Ascomycota</taxon>
        <taxon>Pezizomycotina</taxon>
        <taxon>Pezizomycetes</taxon>
        <taxon>Pezizales</taxon>
        <taxon>Pyronemataceae</taxon>
        <taxon>Sphaerosporella</taxon>
    </lineage>
</organism>
<name>A0A5J5FAZ3_9PEZI</name>
<dbReference type="GO" id="GO:0005634">
    <property type="term" value="C:nucleus"/>
    <property type="evidence" value="ECO:0007669"/>
    <property type="project" value="UniProtKB-UniRule"/>
</dbReference>
<dbReference type="InterPro" id="IPR036910">
    <property type="entry name" value="HMG_box_dom_sf"/>
</dbReference>
<feature type="domain" description="HMG box" evidence="4">
    <location>
        <begin position="155"/>
        <end position="223"/>
    </location>
</feature>
<dbReference type="PANTHER" id="PTHR45789:SF2">
    <property type="entry name" value="FI18025P1"/>
    <property type="match status" value="1"/>
</dbReference>
<dbReference type="Pfam" id="PF00505">
    <property type="entry name" value="HMG_box"/>
    <property type="match status" value="1"/>
</dbReference>
<evidence type="ECO:0000256" key="2">
    <source>
        <dbReference type="ARBA" id="ARBA00023242"/>
    </source>
</evidence>
<dbReference type="PANTHER" id="PTHR45789">
    <property type="entry name" value="FI18025P1"/>
    <property type="match status" value="1"/>
</dbReference>
<dbReference type="Gene3D" id="1.10.30.10">
    <property type="entry name" value="High mobility group box domain"/>
    <property type="match status" value="1"/>
</dbReference>
<feature type="DNA-binding region" description="HMG box" evidence="3">
    <location>
        <begin position="155"/>
        <end position="223"/>
    </location>
</feature>
<dbReference type="SMART" id="SM00398">
    <property type="entry name" value="HMG"/>
    <property type="match status" value="1"/>
</dbReference>
<dbReference type="Proteomes" id="UP000326924">
    <property type="component" value="Unassembled WGS sequence"/>
</dbReference>
<accession>A0A5J5FAZ3</accession>
<reference evidence="5 6" key="1">
    <citation type="submission" date="2019-09" db="EMBL/GenBank/DDBJ databases">
        <title>Draft genome of the ectomycorrhizal ascomycete Sphaerosporella brunnea.</title>
        <authorList>
            <consortium name="DOE Joint Genome Institute"/>
            <person name="Benucci G.M."/>
            <person name="Marozzi G."/>
            <person name="Antonielli L."/>
            <person name="Sanchez S."/>
            <person name="Marco P."/>
            <person name="Wang X."/>
            <person name="Falini L.B."/>
            <person name="Barry K."/>
            <person name="Haridas S."/>
            <person name="Lipzen A."/>
            <person name="Labutti K."/>
            <person name="Grigoriev I.V."/>
            <person name="Murat C."/>
            <person name="Martin F."/>
            <person name="Albertini E."/>
            <person name="Donnini D."/>
            <person name="Bonito G."/>
        </authorList>
    </citation>
    <scope>NUCLEOTIDE SEQUENCE [LARGE SCALE GENOMIC DNA]</scope>
    <source>
        <strain evidence="5 6">Sb_GMNB300</strain>
    </source>
</reference>
<dbReference type="SUPFAM" id="SSF47095">
    <property type="entry name" value="HMG-box"/>
    <property type="match status" value="1"/>
</dbReference>
<dbReference type="GO" id="GO:0000981">
    <property type="term" value="F:DNA-binding transcription factor activity, RNA polymerase II-specific"/>
    <property type="evidence" value="ECO:0007669"/>
    <property type="project" value="TreeGrafter"/>
</dbReference>
<keyword evidence="1 3" id="KW-0238">DNA-binding</keyword>
<evidence type="ECO:0000256" key="1">
    <source>
        <dbReference type="ARBA" id="ARBA00023125"/>
    </source>
</evidence>
<dbReference type="InterPro" id="IPR009071">
    <property type="entry name" value="HMG_box_dom"/>
</dbReference>
<evidence type="ECO:0000259" key="4">
    <source>
        <dbReference type="PROSITE" id="PS50118"/>
    </source>
</evidence>